<dbReference type="Proteomes" id="UP000016801">
    <property type="component" value="Unassembled WGS sequence"/>
</dbReference>
<gene>
    <name evidence="1" type="ORF">CPUR_02516</name>
</gene>
<reference evidence="1 2" key="1">
    <citation type="journal article" date="2013" name="PLoS Genet.">
        <title>Plant-symbiotic fungi as chemical engineers: Multi-genome analysis of the Clavicipitaceae reveals dynamics of alkaloid loci.</title>
        <authorList>
            <person name="Schardl C.L."/>
            <person name="Young C.A."/>
            <person name="Hesse U."/>
            <person name="Amyotte S.G."/>
            <person name="Andreeva K."/>
            <person name="Calie P.J."/>
            <person name="Fleetwood D.J."/>
            <person name="Haws D.C."/>
            <person name="Moore N."/>
            <person name="Oeser B."/>
            <person name="Panaccione D.G."/>
            <person name="Schweri K.K."/>
            <person name="Voisey C.R."/>
            <person name="Farman M.L."/>
            <person name="Jaromczyk J.W."/>
            <person name="Roe B.A."/>
            <person name="O'Sullivan D.M."/>
            <person name="Scott B."/>
            <person name="Tudzynski P."/>
            <person name="An Z."/>
            <person name="Arnaoudova E.G."/>
            <person name="Bullock C.T."/>
            <person name="Charlton N.D."/>
            <person name="Chen L."/>
            <person name="Cox M."/>
            <person name="Dinkins R.D."/>
            <person name="Florea S."/>
            <person name="Glenn A.E."/>
            <person name="Gordon A."/>
            <person name="Gueldener U."/>
            <person name="Harris D.R."/>
            <person name="Hollin W."/>
            <person name="Jaromczyk J."/>
            <person name="Johnson R.D."/>
            <person name="Khan A.K."/>
            <person name="Leistner E."/>
            <person name="Leuchtmann A."/>
            <person name="Li C."/>
            <person name="Liu J."/>
            <person name="Liu J."/>
            <person name="Liu M."/>
            <person name="Mace W."/>
            <person name="Machado C."/>
            <person name="Nagabhyru P."/>
            <person name="Pan J."/>
            <person name="Schmid J."/>
            <person name="Sugawara K."/>
            <person name="Steiner U."/>
            <person name="Takach J.E."/>
            <person name="Tanaka E."/>
            <person name="Webb J.S."/>
            <person name="Wilson E.V."/>
            <person name="Wiseman J.L."/>
            <person name="Yoshida R."/>
            <person name="Zeng Z."/>
        </authorList>
    </citation>
    <scope>NUCLEOTIDE SEQUENCE [LARGE SCALE GENOMIC DNA]</scope>
    <source>
        <strain evidence="1 2">20.1</strain>
    </source>
</reference>
<comment type="caution">
    <text evidence="1">The sequence shown here is derived from an EMBL/GenBank/DDBJ whole genome shotgun (WGS) entry which is preliminary data.</text>
</comment>
<keyword evidence="2" id="KW-1185">Reference proteome</keyword>
<sequence length="59" mass="5971">MAPQKTIQLEGIKVSTDCKSLENVEDAGEVSGPASTVYVATGRFDGADGSVAAGNNANK</sequence>
<evidence type="ECO:0000313" key="1">
    <source>
        <dbReference type="EMBL" id="CCE28827.1"/>
    </source>
</evidence>
<dbReference type="EMBL" id="CAGA01000010">
    <property type="protein sequence ID" value="CCE28827.1"/>
    <property type="molecule type" value="Genomic_DNA"/>
</dbReference>
<dbReference type="HOGENOM" id="CLU_2960575_0_0_1"/>
<organism evidence="1 2">
    <name type="scientific">Claviceps purpurea (strain 20.1)</name>
    <name type="common">Ergot fungus</name>
    <name type="synonym">Sphacelia segetum</name>
    <dbReference type="NCBI Taxonomy" id="1111077"/>
    <lineage>
        <taxon>Eukaryota</taxon>
        <taxon>Fungi</taxon>
        <taxon>Dikarya</taxon>
        <taxon>Ascomycota</taxon>
        <taxon>Pezizomycotina</taxon>
        <taxon>Sordariomycetes</taxon>
        <taxon>Hypocreomycetidae</taxon>
        <taxon>Hypocreales</taxon>
        <taxon>Clavicipitaceae</taxon>
        <taxon>Claviceps</taxon>
    </lineage>
</organism>
<evidence type="ECO:0000313" key="2">
    <source>
        <dbReference type="Proteomes" id="UP000016801"/>
    </source>
</evidence>
<dbReference type="AlphaFoldDB" id="M1VV34"/>
<accession>M1VV34</accession>
<proteinExistence type="predicted"/>
<name>M1VV34_CLAP2</name>
<protein>
    <submittedName>
        <fullName evidence="1">Uncharacterized protein</fullName>
    </submittedName>
</protein>
<dbReference type="VEuPathDB" id="FungiDB:CPUR_02516"/>